<reference evidence="7 8" key="1">
    <citation type="submission" date="2017-11" db="EMBL/GenBank/DDBJ databases">
        <title>Genomic Encyclopedia of Archaeal and Bacterial Type Strains, Phase II (KMG-II): From Individual Species to Whole Genera.</title>
        <authorList>
            <person name="Goeker M."/>
        </authorList>
    </citation>
    <scope>NUCLEOTIDE SEQUENCE [LARGE SCALE GENOMIC DNA]</scope>
    <source>
        <strain evidence="7 8">DSM 22413</strain>
    </source>
</reference>
<dbReference type="Pfam" id="PF13579">
    <property type="entry name" value="Glyco_trans_4_4"/>
    <property type="match status" value="1"/>
</dbReference>
<dbReference type="CDD" id="cd03794">
    <property type="entry name" value="GT4_WbuB-like"/>
    <property type="match status" value="1"/>
</dbReference>
<dbReference type="Proteomes" id="UP000231586">
    <property type="component" value="Unassembled WGS sequence"/>
</dbReference>
<evidence type="ECO:0000313" key="7">
    <source>
        <dbReference type="EMBL" id="PJI94256.1"/>
    </source>
</evidence>
<dbReference type="Gene3D" id="3.40.50.2000">
    <property type="entry name" value="Glycogen Phosphorylase B"/>
    <property type="match status" value="2"/>
</dbReference>
<sequence length="666" mass="68619">MTSPAALRSSLRRAALGSAVRVAGRPELVRGSSLAAVAQRDLARRARGRGADHAALLRPYLTSRNDTAAVVALRVARELGGAPLVPAEVVARAVRAGSSLRLAAAGYLRGCAPDLVGAVLADGGVTDAATLAGALDDGAGLGAVARTRADDPVALGVLAGWATRRDGAAGLEALAGTIGDLGAGETSVDPEARLGLATALVGAGALGAASTLADGVVRDRPGSAAARGVRDLTRSALGTLGDGWQPPPRRDGAVAPRTGTVPYLLQQSLPVSSAGYATRTHGLLTALRSAGWDVEGVTRPGFGTPAGAGVKGPTSALDVVDGVPYHRLRPGGAALPQYPVDESVARHAELVDEAFRGRAVPLVHAASNHRNGAAAVSVARGRGVPSVYEVRGLWEYTRVAHEPGYEDTEHFRLVARLEADVARAADRVVTITGALGDVLVERGVDAAAIRVVPNGVDTARFVPCPRDDGLAASLGLDGRTVVGYVGSVVDYEGLELLVEAAALLRDRGRTDLAVLVVGDGDALPALRARADALGVADVVRCVGRVPHDAVERYYSLVDVAPFPRRSTTVTELVSPLKPFEAMASGKLVVASDVAALAEIVRDGETGRTFRKGSAEDLARVLDEVLDDPDGSQRTATQGLDWVRAERDWRTVAAGLAAVWEELGVRP</sequence>
<evidence type="ECO:0000313" key="8">
    <source>
        <dbReference type="Proteomes" id="UP000231586"/>
    </source>
</evidence>
<keyword evidence="8" id="KW-1185">Reference proteome</keyword>
<gene>
    <name evidence="7" type="ORF">CLV34_1744</name>
</gene>
<name>A0A2M8WTR2_9MICO</name>
<dbReference type="InterPro" id="IPR050194">
    <property type="entry name" value="Glycosyltransferase_grp1"/>
</dbReference>
<dbReference type="PANTHER" id="PTHR45947">
    <property type="entry name" value="SULFOQUINOVOSYL TRANSFERASE SQD2"/>
    <property type="match status" value="1"/>
</dbReference>
<accession>A0A2M8WTR2</accession>
<feature type="domain" description="Glycosyl transferase family 1" evidence="5">
    <location>
        <begin position="477"/>
        <end position="636"/>
    </location>
</feature>
<dbReference type="EMBL" id="PGTZ01000007">
    <property type="protein sequence ID" value="PJI94256.1"/>
    <property type="molecule type" value="Genomic_DNA"/>
</dbReference>
<protein>
    <recommendedName>
        <fullName evidence="1">D-inositol 3-phosphate glycosyltransferase</fullName>
    </recommendedName>
</protein>
<dbReference type="OrthoDB" id="509705at2"/>
<feature type="region of interest" description="Disordered" evidence="4">
    <location>
        <begin position="237"/>
        <end position="256"/>
    </location>
</feature>
<keyword evidence="2" id="KW-0328">Glycosyltransferase</keyword>
<evidence type="ECO:0000256" key="4">
    <source>
        <dbReference type="SAM" id="MobiDB-lite"/>
    </source>
</evidence>
<dbReference type="SUPFAM" id="SSF53756">
    <property type="entry name" value="UDP-Glycosyltransferase/glycogen phosphorylase"/>
    <property type="match status" value="1"/>
</dbReference>
<dbReference type="AlphaFoldDB" id="A0A2M8WTR2"/>
<dbReference type="PANTHER" id="PTHR45947:SF3">
    <property type="entry name" value="SULFOQUINOVOSYL TRANSFERASE SQD2"/>
    <property type="match status" value="1"/>
</dbReference>
<evidence type="ECO:0000256" key="3">
    <source>
        <dbReference type="ARBA" id="ARBA00022679"/>
    </source>
</evidence>
<keyword evidence="3 7" id="KW-0808">Transferase</keyword>
<dbReference type="GO" id="GO:0016758">
    <property type="term" value="F:hexosyltransferase activity"/>
    <property type="evidence" value="ECO:0007669"/>
    <property type="project" value="TreeGrafter"/>
</dbReference>
<evidence type="ECO:0000256" key="1">
    <source>
        <dbReference type="ARBA" id="ARBA00021292"/>
    </source>
</evidence>
<evidence type="ECO:0000256" key="2">
    <source>
        <dbReference type="ARBA" id="ARBA00022676"/>
    </source>
</evidence>
<dbReference type="GO" id="GO:1901137">
    <property type="term" value="P:carbohydrate derivative biosynthetic process"/>
    <property type="evidence" value="ECO:0007669"/>
    <property type="project" value="UniProtKB-ARBA"/>
</dbReference>
<proteinExistence type="predicted"/>
<feature type="domain" description="Glycosyltransferase subfamily 4-like N-terminal" evidence="6">
    <location>
        <begin position="275"/>
        <end position="455"/>
    </location>
</feature>
<dbReference type="Pfam" id="PF00534">
    <property type="entry name" value="Glycos_transf_1"/>
    <property type="match status" value="1"/>
</dbReference>
<comment type="caution">
    <text evidence="7">The sequence shown here is derived from an EMBL/GenBank/DDBJ whole genome shotgun (WGS) entry which is preliminary data.</text>
</comment>
<organism evidence="7 8">
    <name type="scientific">Luteimicrobium subarcticum</name>
    <dbReference type="NCBI Taxonomy" id="620910"/>
    <lineage>
        <taxon>Bacteria</taxon>
        <taxon>Bacillati</taxon>
        <taxon>Actinomycetota</taxon>
        <taxon>Actinomycetes</taxon>
        <taxon>Micrococcales</taxon>
        <taxon>Luteimicrobium</taxon>
    </lineage>
</organism>
<dbReference type="InterPro" id="IPR001296">
    <property type="entry name" value="Glyco_trans_1"/>
</dbReference>
<dbReference type="InterPro" id="IPR028098">
    <property type="entry name" value="Glyco_trans_4-like_N"/>
</dbReference>
<evidence type="ECO:0000259" key="6">
    <source>
        <dbReference type="Pfam" id="PF13579"/>
    </source>
</evidence>
<evidence type="ECO:0000259" key="5">
    <source>
        <dbReference type="Pfam" id="PF00534"/>
    </source>
</evidence>
<dbReference type="RefSeq" id="WP_100349813.1">
    <property type="nucleotide sequence ID" value="NZ_PGTZ01000007.1"/>
</dbReference>